<evidence type="ECO:0000256" key="6">
    <source>
        <dbReference type="SAM" id="SignalP"/>
    </source>
</evidence>
<keyword evidence="2" id="KW-0964">Secreted</keyword>
<dbReference type="NCBIfam" id="TIGR03696">
    <property type="entry name" value="Rhs_assc_core"/>
    <property type="match status" value="1"/>
</dbReference>
<feature type="compositionally biased region" description="Polar residues" evidence="5">
    <location>
        <begin position="1392"/>
        <end position="1405"/>
    </location>
</feature>
<dbReference type="Pfam" id="PF25023">
    <property type="entry name" value="TEN_YD-shell"/>
    <property type="match status" value="1"/>
</dbReference>
<evidence type="ECO:0000256" key="1">
    <source>
        <dbReference type="ARBA" id="ARBA00004613"/>
    </source>
</evidence>
<keyword evidence="9" id="KW-1185">Reference proteome</keyword>
<protein>
    <submittedName>
        <fullName evidence="8">RHS repeat-associated core domain-containing protein</fullName>
    </submittedName>
</protein>
<comment type="subcellular location">
    <subcellularLocation>
        <location evidence="1">Secreted</location>
    </subcellularLocation>
</comment>
<organism evidence="8 9">
    <name type="scientific">Lentzea sokolovensis</name>
    <dbReference type="NCBI Taxonomy" id="3095429"/>
    <lineage>
        <taxon>Bacteria</taxon>
        <taxon>Bacillati</taxon>
        <taxon>Actinomycetota</taxon>
        <taxon>Actinomycetes</taxon>
        <taxon>Pseudonocardiales</taxon>
        <taxon>Pseudonocardiaceae</taxon>
        <taxon>Lentzea</taxon>
    </lineage>
</organism>
<evidence type="ECO:0000313" key="9">
    <source>
        <dbReference type="Proteomes" id="UP001285352"/>
    </source>
</evidence>
<feature type="domain" description="Teneurin-like YD-shell" evidence="7">
    <location>
        <begin position="1405"/>
        <end position="1598"/>
    </location>
</feature>
<name>A0ABU4V7U7_9PSEU</name>
<evidence type="ECO:0000256" key="4">
    <source>
        <dbReference type="ARBA" id="ARBA00023026"/>
    </source>
</evidence>
<evidence type="ECO:0000256" key="3">
    <source>
        <dbReference type="ARBA" id="ARBA00022737"/>
    </source>
</evidence>
<dbReference type="InterPro" id="IPR022385">
    <property type="entry name" value="Rhs_assc_core"/>
</dbReference>
<keyword evidence="4" id="KW-0843">Virulence</keyword>
<feature type="signal peptide" evidence="6">
    <location>
        <begin position="1"/>
        <end position="24"/>
    </location>
</feature>
<reference evidence="8 9" key="2">
    <citation type="submission" date="2023-11" db="EMBL/GenBank/DDBJ databases">
        <authorList>
            <person name="Lara A.C."/>
            <person name="Chronakova A."/>
        </authorList>
    </citation>
    <scope>NUCLEOTIDE SEQUENCE [LARGE SCALE GENOMIC DNA]</scope>
    <source>
        <strain evidence="8 9">BCCO 10_0061</strain>
    </source>
</reference>
<dbReference type="NCBIfam" id="TIGR01643">
    <property type="entry name" value="YD_repeat_2x"/>
    <property type="match status" value="3"/>
</dbReference>
<keyword evidence="3" id="KW-0677">Repeat</keyword>
<dbReference type="InterPro" id="IPR003284">
    <property type="entry name" value="Sal_SpvB"/>
</dbReference>
<dbReference type="RefSeq" id="WP_319979004.1">
    <property type="nucleotide sequence ID" value="NZ_JAXAVU010000013.1"/>
</dbReference>
<accession>A0ABU4V7U7</accession>
<dbReference type="Proteomes" id="UP001285352">
    <property type="component" value="Unassembled WGS sequence"/>
</dbReference>
<dbReference type="InterPro" id="IPR006530">
    <property type="entry name" value="YD"/>
</dbReference>
<feature type="chain" id="PRO_5045253938" evidence="6">
    <location>
        <begin position="25"/>
        <end position="1873"/>
    </location>
</feature>
<gene>
    <name evidence="8" type="ORF">SK854_32780</name>
</gene>
<dbReference type="InterPro" id="IPR056823">
    <property type="entry name" value="TEN-like_YD-shell"/>
</dbReference>
<dbReference type="InterPro" id="IPR031325">
    <property type="entry name" value="RHS_repeat"/>
</dbReference>
<dbReference type="PANTHER" id="PTHR32305">
    <property type="match status" value="1"/>
</dbReference>
<feature type="region of interest" description="Disordered" evidence="5">
    <location>
        <begin position="1838"/>
        <end position="1861"/>
    </location>
</feature>
<evidence type="ECO:0000256" key="2">
    <source>
        <dbReference type="ARBA" id="ARBA00022525"/>
    </source>
</evidence>
<dbReference type="PANTHER" id="PTHR32305:SF17">
    <property type="entry name" value="TRNA NUCLEASE WAPA"/>
    <property type="match status" value="1"/>
</dbReference>
<keyword evidence="6" id="KW-0732">Signal</keyword>
<evidence type="ECO:0000256" key="5">
    <source>
        <dbReference type="SAM" id="MobiDB-lite"/>
    </source>
</evidence>
<feature type="compositionally biased region" description="Polar residues" evidence="5">
    <location>
        <begin position="802"/>
        <end position="813"/>
    </location>
</feature>
<dbReference type="Pfam" id="PF05593">
    <property type="entry name" value="RHS_repeat"/>
    <property type="match status" value="3"/>
</dbReference>
<sequence>MARTLTVVLTSSVLTTSFATTALAAGPSVPLPGTSSTPVSEQRMGSRAPDQASTGALSGDQPGGTAPEGGGDPAATPLSPSANWDVSAHTGDFGWTYPLRVPPSPGGHDPELALAYSSSSVDGRTSATNNQASWAGDGWELSAGFVERRYGGCADDKAGGTTPPKESGDLCWRSDNAVAAFQRGGGQLIRDDATGQWRAESDNGSRIERLTGAANGDNDGEHWRITMPDGTQYLFGSRPEAGSAWTVPVFGDDTGEPCHGDSFGASMCTQVWRWNLDKVIDRHGNEILYNYTPETNSYGANNKDAAVSYVRGGTLKSVDYGLRDGQPQATGRVEFTAADRCVPGSDCKPEKKDNWPDVPWDAKCDTTTCKDKHAPTFWTTKRLDSVTTKVWNGSSFSDADRWTLEQAYPAPGDGEKAALWLKGITHTGLAGAPAPLPQVTFEGTKMPNRVNSSDGVGPLIRYRVTGIVSESGGVTSINYEPPNCAAGSSMPANPESNTLRCYPAKWAKKDFSERTDYFHKYVVREVVQSDRISSSPEHVTGYAYLDGAAWAYDDSEFTKDANRTWNEFRGFGKVEIRQGKTGDPSGPVTLTEKRFHRGMHGDKQPAGTRAVKVVDSEGTERTDEKWLRGLEFESQVRNGAAVVEKTISTPVVRGPTASRGSYQAYIVRPGTEAVHTAIEAGTRVTRVETTYDDRGLPVSTNDLGDVSKDSDDRCVRITYGRNTDRWLLVAVARTETVAVACTATPVFPRDAIGDTRNAFDGKGFGEVPVAGDVTRTEVLKERPATGPVYAPGGTAAHDAYGRQTSASDPLGRTTTTRYVPATGPAKEVVSTNPLGHQTTTSYEPFFGQPTTVVDANGRKTETTYDALGRKTEVWLPNRAKADGVRGNAYFSYAYRKDAPTVVTSTTIGPNGRYTSGNELYDGLLRLRQVQSPAPGGGRLVMDTRYDSQGRTYKTTMPYFNDGAVDDKLWLAADTDLPMHTVHEFDGAGRQIATITKAGAAEKWRTTTAFGGDRTHVTPPQGGTAMTTVVDARGQKVELRQHHGAVTGSYDSTKYTYTASGQLASVVDPAGSTWRFGYDLRGRKVSEEHPDRGPSAAVYDDAGRLVSTTDARNVTLTSSYDDLGRKTKLASGATTLSEWSYDTASFGKGQPATEVRYVNGNAYKTQILGYNALYKPLGRTVTIPATEQTLAGTYTTNARFNVDGSVSGTTFPAIGDLAAEPVTHEYDDLGKPTRTYAGMNGNTEELVSSTEYTRYGELARTQLGTTGKRVWLSRYYDTNTRRLERTIVDAEVPNPKQSDATYTYDPSGNVKSVVDGDDAQCFRMDHLQRITEAWTPGNGCAADPGTASLSGPAPYWHSYVYDKAGNRLTETQHAAAGDTVRTATLPAPGGSHQLRSVETKSPSATTTQTFSYDATGNMTVRDGQKFDWDAEGRIARVTEGDKVTEYVHDAGGDRLIRRDPTGVTLYLDGQELRLDRATGKLTATRFYQHGAAVVAVRVAGGLTWLANDHQATAQISVRSGDLAVERRRQLPFGGPRGAAGAFPGEKGFVGGTNDASTGLVQLGARAYDPALGRFVSVDPIMDPEDPQQMHGYTYANNSPLTKSDPSGLFWGELFDTLGDKLGEAFDFLKENKSWLAVGIGIISMVPGIGTGVGVALFVASTALGAWDTAEAVGKGDTTQAGLGALGLIGGGLGQAFKLATKGVRAAASVDVKNTVGFINDSLGVSSGATAAAIADRQEEKERLAKLPDVERARLRAQLGWTKMGPAPAKPLPPYKPPTDWGCQTDSAGPAKCSTVDSVRAESGRCKNIFGAGCQGMAKKRPPVNLGPHKAKHRGTKYYDRRGNEVGGARSMPKDGKYQTSDGFWHPAGGGRAYF</sequence>
<dbReference type="EMBL" id="JAXAVU010000013">
    <property type="protein sequence ID" value="MDX8146930.1"/>
    <property type="molecule type" value="Genomic_DNA"/>
</dbReference>
<feature type="region of interest" description="Disordered" evidence="5">
    <location>
        <begin position="24"/>
        <end position="85"/>
    </location>
</feature>
<dbReference type="InterPro" id="IPR050708">
    <property type="entry name" value="T6SS_VgrG/RHS"/>
</dbReference>
<comment type="caution">
    <text evidence="8">The sequence shown here is derived from an EMBL/GenBank/DDBJ whole genome shotgun (WGS) entry which is preliminary data.</text>
</comment>
<dbReference type="Gene3D" id="2.180.10.10">
    <property type="entry name" value="RHS repeat-associated core"/>
    <property type="match status" value="2"/>
</dbReference>
<reference evidence="8 9" key="1">
    <citation type="submission" date="2023-11" db="EMBL/GenBank/DDBJ databases">
        <title>Lentzea sokolovensis, sp. nov., Lentzea kristufkii, sp. nov., and Lentzea miocenensis, sp. nov., rare actinobacteria from Sokolov Coal Basin, Miocene lacustrine sediment, Czech Republic.</title>
        <authorList>
            <person name="Lara A."/>
            <person name="Kotroba L."/>
            <person name="Nouioui I."/>
            <person name="Neumann-Schaal M."/>
            <person name="Mast Y."/>
            <person name="Chronakova A."/>
        </authorList>
    </citation>
    <scope>NUCLEOTIDE SEQUENCE [LARGE SCALE GENOMIC DNA]</scope>
    <source>
        <strain evidence="8 9">BCCO 10_0061</strain>
    </source>
</reference>
<dbReference type="Pfam" id="PF03534">
    <property type="entry name" value="SpvB"/>
    <property type="match status" value="1"/>
</dbReference>
<proteinExistence type="predicted"/>
<evidence type="ECO:0000313" key="8">
    <source>
        <dbReference type="EMBL" id="MDX8146930.1"/>
    </source>
</evidence>
<feature type="region of interest" description="Disordered" evidence="5">
    <location>
        <begin position="784"/>
        <end position="813"/>
    </location>
</feature>
<feature type="region of interest" description="Disordered" evidence="5">
    <location>
        <begin position="1385"/>
        <end position="1405"/>
    </location>
</feature>
<evidence type="ECO:0000259" key="7">
    <source>
        <dbReference type="Pfam" id="PF25023"/>
    </source>
</evidence>